<dbReference type="AlphaFoldDB" id="A0AAI8Z3I3"/>
<dbReference type="Proteomes" id="UP001296104">
    <property type="component" value="Unassembled WGS sequence"/>
</dbReference>
<keyword evidence="4" id="KW-1185">Reference proteome</keyword>
<gene>
    <name evidence="3" type="ORF">LECACI_7A007153</name>
</gene>
<feature type="region of interest" description="Disordered" evidence="1">
    <location>
        <begin position="710"/>
        <end position="782"/>
    </location>
</feature>
<evidence type="ECO:0000313" key="3">
    <source>
        <dbReference type="EMBL" id="CAK4031995.1"/>
    </source>
</evidence>
<feature type="compositionally biased region" description="Basic and acidic residues" evidence="1">
    <location>
        <begin position="287"/>
        <end position="339"/>
    </location>
</feature>
<dbReference type="EMBL" id="CAVMBE010000056">
    <property type="protein sequence ID" value="CAK4031995.1"/>
    <property type="molecule type" value="Genomic_DNA"/>
</dbReference>
<accession>A0AAI8Z3I3</accession>
<sequence>MESNNRSLAAQKQGSFPYEISNLKFMGTLSDSQWAPADLQPERQQSCTPIFHPATANFQPQAIQPTGTDAPRYNEPRSVPRQDQHYLQQQIYDMRAAELQTRHNAEYRMMTLENATRENAWQHADLKEIIKKDVRALQQRIDHMDSTNSEIESNKDYTHGRKISEDMFKHLSDQEVTKVFIELAKEKEAHAARLRKAATAFSNQEDDDIMGNDKSGGKLKAIEYHEAGMTESEAPPLPGDEVVGFACCGTAFGSLEEIKSHFNSAHALATVVVTEFDDLQPTQNSSARREMSRPHPHAIEIKAPESAKAADEEPKKENLKKEEFKEDVPEEEEPKKEASTPEAVKQGPIENTASAKQAWIPYAVRQMPQPPSGIPASSETFSFEHIQDVLEGKEWSDGFYFITKDVKAPKLESRAYWILEEDHEPYLPKQPGEHGAKLTAVLNNSPADSGHFPMAKNYLNCPVFIRAKGESEYRYYGQYSQNRFSDKLDYDHLMDEVPDHVLRYWADQLGAVGRPEWVTRELMVAIFDPPKYQGAVPTDSAVNTPDTLATADNSAGALERCVLQDLENYAWQLKDWEKDARIKAELLDADAIYKSFTYCDMGWQTGLRLHWEYLECIEYSSKFENMMVGFKKTNSKFKANLFGMTAFSQSHATIATIASKLSDPAAAAKANAAAAEKNKRAKAEAAKQAEEQANRRTIFHKLDFDDETRKPVANAWGNDSNVGRTSRPAAKKPAASVTEGKDESKNAFGMGDLAEAARIADQHKQSTGKVLPPHLRGRPGGK</sequence>
<evidence type="ECO:0000259" key="2">
    <source>
        <dbReference type="Pfam" id="PF20411"/>
    </source>
</evidence>
<name>A0AAI8Z3I3_9PEZI</name>
<comment type="caution">
    <text evidence="3">The sequence shown here is derived from an EMBL/GenBank/DDBJ whole genome shotgun (WGS) entry which is preliminary data.</text>
</comment>
<feature type="domain" description="DUF6697" evidence="2">
    <location>
        <begin position="380"/>
        <end position="628"/>
    </location>
</feature>
<dbReference type="InterPro" id="IPR046520">
    <property type="entry name" value="DUF6697"/>
</dbReference>
<organism evidence="3 4">
    <name type="scientific">Lecanosticta acicola</name>
    <dbReference type="NCBI Taxonomy" id="111012"/>
    <lineage>
        <taxon>Eukaryota</taxon>
        <taxon>Fungi</taxon>
        <taxon>Dikarya</taxon>
        <taxon>Ascomycota</taxon>
        <taxon>Pezizomycotina</taxon>
        <taxon>Dothideomycetes</taxon>
        <taxon>Dothideomycetidae</taxon>
        <taxon>Mycosphaerellales</taxon>
        <taxon>Mycosphaerellaceae</taxon>
        <taxon>Lecanosticta</taxon>
    </lineage>
</organism>
<feature type="region of interest" description="Disordered" evidence="1">
    <location>
        <begin position="281"/>
        <end position="351"/>
    </location>
</feature>
<evidence type="ECO:0000256" key="1">
    <source>
        <dbReference type="SAM" id="MobiDB-lite"/>
    </source>
</evidence>
<proteinExistence type="predicted"/>
<protein>
    <recommendedName>
        <fullName evidence="2">DUF6697 domain-containing protein</fullName>
    </recommendedName>
</protein>
<evidence type="ECO:0000313" key="4">
    <source>
        <dbReference type="Proteomes" id="UP001296104"/>
    </source>
</evidence>
<reference evidence="3" key="1">
    <citation type="submission" date="2023-11" db="EMBL/GenBank/DDBJ databases">
        <authorList>
            <person name="Alioto T."/>
            <person name="Alioto T."/>
            <person name="Gomez Garrido J."/>
        </authorList>
    </citation>
    <scope>NUCLEOTIDE SEQUENCE</scope>
</reference>
<dbReference type="Pfam" id="PF20411">
    <property type="entry name" value="DUF6697"/>
    <property type="match status" value="1"/>
</dbReference>